<organism evidence="3 4">
    <name type="scientific">Amblyomma americanum</name>
    <name type="common">Lone star tick</name>
    <dbReference type="NCBI Taxonomy" id="6943"/>
    <lineage>
        <taxon>Eukaryota</taxon>
        <taxon>Metazoa</taxon>
        <taxon>Ecdysozoa</taxon>
        <taxon>Arthropoda</taxon>
        <taxon>Chelicerata</taxon>
        <taxon>Arachnida</taxon>
        <taxon>Acari</taxon>
        <taxon>Parasitiformes</taxon>
        <taxon>Ixodida</taxon>
        <taxon>Ixodoidea</taxon>
        <taxon>Ixodidae</taxon>
        <taxon>Amblyomminae</taxon>
        <taxon>Amblyomma</taxon>
    </lineage>
</organism>
<evidence type="ECO:0000256" key="1">
    <source>
        <dbReference type="SAM" id="MobiDB-lite"/>
    </source>
</evidence>
<dbReference type="GO" id="GO:0071897">
    <property type="term" value="P:DNA biosynthetic process"/>
    <property type="evidence" value="ECO:0007669"/>
    <property type="project" value="UniProtKB-ARBA"/>
</dbReference>
<dbReference type="InterPro" id="IPR043502">
    <property type="entry name" value="DNA/RNA_pol_sf"/>
</dbReference>
<evidence type="ECO:0000313" key="4">
    <source>
        <dbReference type="Proteomes" id="UP001321473"/>
    </source>
</evidence>
<dbReference type="CDD" id="cd00304">
    <property type="entry name" value="RT_like"/>
    <property type="match status" value="1"/>
</dbReference>
<dbReference type="InterPro" id="IPR058912">
    <property type="entry name" value="HTH_animal"/>
</dbReference>
<proteinExistence type="predicted"/>
<comment type="caution">
    <text evidence="3">The sequence shown here is derived from an EMBL/GenBank/DDBJ whole genome shotgun (WGS) entry which is preliminary data.</text>
</comment>
<dbReference type="Proteomes" id="UP001321473">
    <property type="component" value="Unassembled WGS sequence"/>
</dbReference>
<dbReference type="PANTHER" id="PTHR21301">
    <property type="entry name" value="REVERSE TRANSCRIPTASE"/>
    <property type="match status" value="1"/>
</dbReference>
<keyword evidence="4" id="KW-1185">Reference proteome</keyword>
<feature type="compositionally biased region" description="Polar residues" evidence="1">
    <location>
        <begin position="337"/>
        <end position="348"/>
    </location>
</feature>
<sequence length="358" mass="40364">MTFRDPTSKVQSSLQKMLSDIFSGLPPSQKKLYYRLLCTNGSAPAIYGLPKIHKIGTPLRPIVDYTRSPLFKLSGYLHKVLAPLVGKSATHIKNSQDFIENIKDVTLDENDILVSFDVCSLFTSVPVELAVHTCKEALKNDPSFPDRMPLEVGEITELLRFCLANTYFVYNGTLYEQIFGTAMGASISVTAANLTMEAIESKALNSFKPRPKVFLRYVDDCFCILNKQNLQSFLDHLNATEPSINFTVEEEMNGSIPFLDINVKRAACRLSFSVFRKPTHSGRYLDFESSHPLAHKRSVISSLLNRARNVCADPESFSNELKVIKKDLERNGYPRNLVNNRSKNLQRTRGNEMEAQKP</sequence>
<evidence type="ECO:0000313" key="3">
    <source>
        <dbReference type="EMBL" id="KAK8778177.1"/>
    </source>
</evidence>
<dbReference type="SUPFAM" id="SSF56672">
    <property type="entry name" value="DNA/RNA polymerases"/>
    <property type="match status" value="1"/>
</dbReference>
<name>A0AAQ4ETZ2_AMBAM</name>
<dbReference type="AlphaFoldDB" id="A0AAQ4ETZ2"/>
<reference evidence="3 4" key="1">
    <citation type="journal article" date="2023" name="Arcadia Sci">
        <title>De novo assembly of a long-read Amblyomma americanum tick genome.</title>
        <authorList>
            <person name="Chou S."/>
            <person name="Poskanzer K.E."/>
            <person name="Rollins M."/>
            <person name="Thuy-Boun P.S."/>
        </authorList>
    </citation>
    <scope>NUCLEOTIDE SEQUENCE [LARGE SCALE GENOMIC DNA]</scope>
    <source>
        <strain evidence="3">F_SG_1</strain>
        <tissue evidence="3">Salivary glands</tissue>
    </source>
</reference>
<accession>A0AAQ4ETZ2</accession>
<feature type="domain" description="Reverse transcriptase" evidence="2">
    <location>
        <begin position="30"/>
        <end position="274"/>
    </location>
</feature>
<evidence type="ECO:0000259" key="2">
    <source>
        <dbReference type="PROSITE" id="PS50878"/>
    </source>
</evidence>
<dbReference type="InterPro" id="IPR000477">
    <property type="entry name" value="RT_dom"/>
</dbReference>
<dbReference type="PANTHER" id="PTHR21301:SF10">
    <property type="entry name" value="REVERSE TRANSCRIPTASE DOMAIN-CONTAINING PROTEIN"/>
    <property type="match status" value="1"/>
</dbReference>
<protein>
    <recommendedName>
        <fullName evidence="2">Reverse transcriptase domain-containing protein</fullName>
    </recommendedName>
</protein>
<dbReference type="Pfam" id="PF26215">
    <property type="entry name" value="HTH_animal"/>
    <property type="match status" value="1"/>
</dbReference>
<dbReference type="PROSITE" id="PS50878">
    <property type="entry name" value="RT_POL"/>
    <property type="match status" value="1"/>
</dbReference>
<gene>
    <name evidence="3" type="ORF">V5799_020483</name>
</gene>
<dbReference type="EMBL" id="JARKHS020011034">
    <property type="protein sequence ID" value="KAK8778177.1"/>
    <property type="molecule type" value="Genomic_DNA"/>
</dbReference>
<feature type="compositionally biased region" description="Basic and acidic residues" evidence="1">
    <location>
        <begin position="349"/>
        <end position="358"/>
    </location>
</feature>
<feature type="region of interest" description="Disordered" evidence="1">
    <location>
        <begin position="333"/>
        <end position="358"/>
    </location>
</feature>